<dbReference type="AlphaFoldDB" id="A0A8X8H169"/>
<dbReference type="Proteomes" id="UP000484076">
    <property type="component" value="Unassembled WGS sequence"/>
</dbReference>
<comment type="caution">
    <text evidence="3">The sequence shown here is derived from an EMBL/GenBank/DDBJ whole genome shotgun (WGS) entry which is preliminary data.</text>
</comment>
<dbReference type="Gene3D" id="3.40.50.1820">
    <property type="entry name" value="alpha/beta hydrolase"/>
    <property type="match status" value="1"/>
</dbReference>
<protein>
    <submittedName>
        <fullName evidence="3">Alpha/beta fold hydrolase</fullName>
    </submittedName>
</protein>
<gene>
    <name evidence="3" type="ORF">GEU84_012700</name>
</gene>
<name>A0A8X8H169_9RHOB</name>
<evidence type="ECO:0000313" key="3">
    <source>
        <dbReference type="EMBL" id="NUB45251.1"/>
    </source>
</evidence>
<feature type="domain" description="AB hydrolase-1" evidence="2">
    <location>
        <begin position="17"/>
        <end position="203"/>
    </location>
</feature>
<evidence type="ECO:0000313" key="4">
    <source>
        <dbReference type="Proteomes" id="UP000484076"/>
    </source>
</evidence>
<dbReference type="PANTHER" id="PTHR43433">
    <property type="entry name" value="HYDROLASE, ALPHA/BETA FOLD FAMILY PROTEIN"/>
    <property type="match status" value="1"/>
</dbReference>
<feature type="region of interest" description="Disordered" evidence="1">
    <location>
        <begin position="1"/>
        <end position="23"/>
    </location>
</feature>
<accession>A0A8X8H169</accession>
<dbReference type="EMBL" id="WHUT02000007">
    <property type="protein sequence ID" value="NUB45251.1"/>
    <property type="molecule type" value="Genomic_DNA"/>
</dbReference>
<dbReference type="GO" id="GO:0016787">
    <property type="term" value="F:hydrolase activity"/>
    <property type="evidence" value="ECO:0007669"/>
    <property type="project" value="UniProtKB-KW"/>
</dbReference>
<dbReference type="SUPFAM" id="SSF53474">
    <property type="entry name" value="alpha/beta-Hydrolases"/>
    <property type="match status" value="1"/>
</dbReference>
<keyword evidence="4" id="KW-1185">Reference proteome</keyword>
<evidence type="ECO:0000259" key="2">
    <source>
        <dbReference type="Pfam" id="PF12697"/>
    </source>
</evidence>
<sequence length="231" mass="23801">MRHWPETPAQRVTRNSRGHGGTGLGAERPFSLAMFADEALAAVQAPRFVAAGISMGAAIALRLACLHPARVAGLVLIRPAWGFDPAPANMAPVRDIAGLLRRMPPAKARATFAASALGQRLARDAPDNLASLLAYCDRPDAAEFATVLADIAADGPGITPRDAAALRLPCLILANDGDMIHPLATAGQLAAAIPGARLAEVPPKSTAPEAHLAAIRTALAAFLSSVAKAQP</sequence>
<evidence type="ECO:0000256" key="1">
    <source>
        <dbReference type="SAM" id="MobiDB-lite"/>
    </source>
</evidence>
<dbReference type="PANTHER" id="PTHR43433:SF5">
    <property type="entry name" value="AB HYDROLASE-1 DOMAIN-CONTAINING PROTEIN"/>
    <property type="match status" value="1"/>
</dbReference>
<dbReference type="InterPro" id="IPR029058">
    <property type="entry name" value="AB_hydrolase_fold"/>
</dbReference>
<dbReference type="InterPro" id="IPR000073">
    <property type="entry name" value="AB_hydrolase_1"/>
</dbReference>
<proteinExistence type="predicted"/>
<reference evidence="3" key="1">
    <citation type="submission" date="2020-05" db="EMBL/GenBank/DDBJ databases">
        <title>Fertoebacter nigrum gen. nov., sp. nov., a new member of the family Rhodobacteraceae.</title>
        <authorList>
            <person name="Szuroczki S."/>
            <person name="Abbaszade G."/>
            <person name="Buni D."/>
            <person name="Schumann P."/>
            <person name="Toth E."/>
        </authorList>
    </citation>
    <scope>NUCLEOTIDE SEQUENCE</scope>
    <source>
        <strain evidence="3">RG-N-1a</strain>
    </source>
</reference>
<dbReference type="InterPro" id="IPR050471">
    <property type="entry name" value="AB_hydrolase"/>
</dbReference>
<organism evidence="3 4">
    <name type="scientific">Fertoeibacter niger</name>
    <dbReference type="NCBI Taxonomy" id="2656921"/>
    <lineage>
        <taxon>Bacteria</taxon>
        <taxon>Pseudomonadati</taxon>
        <taxon>Pseudomonadota</taxon>
        <taxon>Alphaproteobacteria</taxon>
        <taxon>Rhodobacterales</taxon>
        <taxon>Paracoccaceae</taxon>
        <taxon>Fertoeibacter</taxon>
    </lineage>
</organism>
<keyword evidence="3" id="KW-0378">Hydrolase</keyword>
<dbReference type="Pfam" id="PF12697">
    <property type="entry name" value="Abhydrolase_6"/>
    <property type="match status" value="1"/>
</dbReference>